<comment type="similarity">
    <text evidence="1">Belongs to the SEC8 family.</text>
</comment>
<keyword evidence="1" id="KW-0813">Transport</keyword>
<dbReference type="GO" id="GO:0090522">
    <property type="term" value="P:vesicle tethering involved in exocytosis"/>
    <property type="evidence" value="ECO:0007669"/>
    <property type="project" value="UniProtKB-UniRule"/>
</dbReference>
<evidence type="ECO:0000313" key="3">
    <source>
        <dbReference type="EMBL" id="GFH44688.1"/>
    </source>
</evidence>
<dbReference type="AlphaFoldDB" id="A0AAD3GZM0"/>
<gene>
    <name evidence="3" type="ORF">CTEN210_01162</name>
</gene>
<dbReference type="PANTHER" id="PTHR14146">
    <property type="entry name" value="EXOCYST COMPLEX COMPONENT 4"/>
    <property type="match status" value="1"/>
</dbReference>
<comment type="caution">
    <text evidence="3">The sequence shown here is derived from an EMBL/GenBank/DDBJ whole genome shotgun (WGS) entry which is preliminary data.</text>
</comment>
<keyword evidence="4" id="KW-1185">Reference proteome</keyword>
<evidence type="ECO:0000256" key="1">
    <source>
        <dbReference type="RuleBase" id="RU367079"/>
    </source>
</evidence>
<dbReference type="GO" id="GO:0000145">
    <property type="term" value="C:exocyst"/>
    <property type="evidence" value="ECO:0007669"/>
    <property type="project" value="UniProtKB-UniRule"/>
</dbReference>
<keyword evidence="1" id="KW-0653">Protein transport</keyword>
<dbReference type="GO" id="GO:0006612">
    <property type="term" value="P:protein targeting to membrane"/>
    <property type="evidence" value="ECO:0007669"/>
    <property type="project" value="UniProtKB-UniRule"/>
</dbReference>
<dbReference type="Proteomes" id="UP001054902">
    <property type="component" value="Unassembled WGS sequence"/>
</dbReference>
<sequence length="1242" mass="138497">MTDKQKQMGELKKLEAKLKNEVDADFFLDPQHFRTLPRVIDILGAQLLESDPKALSSATALPNLNGQVDYQKHFDQLHKNNPAYASLRKQQHTVEEAIEHLSLVHYKDLNSSVVAVGKVSRRFGEAVGHVKDLRAQVQEIRQQLANSTVGNAIQPDGEGNEDDVEADVRDIASAVAARSHHSAGGKSLRELWMRKLESEAVLNLLQKLEVVRRTPGAFDALVHSQPCRVGAAVVLLSDAIDIVFKGDISQIPALNKITEQLMSRKQKAEELLWETLQDIIYLRTGNYPADHGKVAAIENDAAFHPSNIAVMKLDSTSASNKSGGVDGKRRTARGNFQQPLRKHQFVSTYNQRNTEEEEDDQSFDSAMIDDEFSFKSGQDKGTNQRLNKPSLRKNVTTGSMYASNVDSHSSSIFANFHNHQGHLLPKVMLDSEIDLESDEMRCMESFGNSSFSTFSNDGTLILPRYNDPILDLRILIEALAKLNRLDDVERVVTENVDRELRKIAEMEQAKTLAKLEKRRNKNVASNRRGVAMSIDVAEEKLKDFRMHIMSLLTSFGSVMLRLSHLAQILRHRITSDPKINTPSYDPPSSALHGVLAAASVKMQREVKSFLHGCLNESEDLRSAFQSGMRMVTPSMMGTFDKSASSISSSANAQSGEGGIFSLGIVNDASLASSIREKYAQNLSTATRSSVMRMSAEEYVIEILCARTGVVPQIRHALSFRKAIAAWTKECSDLKKELAIVTHEDTTSPVYNATTEETALQYLDNVIQKTLLPMMQQGGEQGTIAALDRRDAFDPITGVGIYNSKVKGKKLKVEMCVACQGIYSATGPLFSALPKLPRGGEMYTPLVASLEQSIAMFLSRVKKRILEICDGKKAFSLLEDKAGGYPTKLSNDMETRHAFTQLWNSYFDEDTVGLQHNVDSPKARSKINPISPPTGDTKAKYIGDDDRSGRLSLRDDVGDEEKLEREQESFEVEVSHLIEILNFTDPMYAGMFKLSSEDEFLRAISLSHSLLKLSSLLEKRIKPKDTWSKAMIAPRTLRDYIKNIRKHGLMLAKFCRLEVLLQTVQRMATIYQSSTLTAKDRIALPSSVNSLGEYLSSISDQMRENGGNKVAAYALSSLEQYVPLFIMETVRIIAIGDGLPRGFKISLHGVEALDKCCSVLYRDLKSATGFENSFWDEAIAADAFDRAASYVALMEFDMDELTSHWRNNRGEFTDDDYRIMFAMNGPNRRGDIQKYAAMKEKMG</sequence>
<dbReference type="EMBL" id="BLLK01000020">
    <property type="protein sequence ID" value="GFH44688.1"/>
    <property type="molecule type" value="Genomic_DNA"/>
</dbReference>
<proteinExistence type="inferred from homology"/>
<dbReference type="InterPro" id="IPR039682">
    <property type="entry name" value="Sec8/EXOC4"/>
</dbReference>
<feature type="region of interest" description="Disordered" evidence="2">
    <location>
        <begin position="917"/>
        <end position="937"/>
    </location>
</feature>
<accession>A0AAD3GZM0</accession>
<reference evidence="3 4" key="1">
    <citation type="journal article" date="2021" name="Sci. Rep.">
        <title>The genome of the diatom Chaetoceros tenuissimus carries an ancient integrated fragment of an extant virus.</title>
        <authorList>
            <person name="Hongo Y."/>
            <person name="Kimura K."/>
            <person name="Takaki Y."/>
            <person name="Yoshida Y."/>
            <person name="Baba S."/>
            <person name="Kobayashi G."/>
            <person name="Nagasaki K."/>
            <person name="Hano T."/>
            <person name="Tomaru Y."/>
        </authorList>
    </citation>
    <scope>NUCLEOTIDE SEQUENCE [LARGE SCALE GENOMIC DNA]</scope>
    <source>
        <strain evidence="3 4">NIES-3715</strain>
    </source>
</reference>
<name>A0AAD3GZM0_9STRA</name>
<comment type="function">
    <text evidence="1">Component of the exocyst complex involved in the docking of exocytic vesicles with fusion sites on the plasma membrane.</text>
</comment>
<dbReference type="GO" id="GO:0006893">
    <property type="term" value="P:Golgi to plasma membrane transport"/>
    <property type="evidence" value="ECO:0007669"/>
    <property type="project" value="TreeGrafter"/>
</dbReference>
<organism evidence="3 4">
    <name type="scientific">Chaetoceros tenuissimus</name>
    <dbReference type="NCBI Taxonomy" id="426638"/>
    <lineage>
        <taxon>Eukaryota</taxon>
        <taxon>Sar</taxon>
        <taxon>Stramenopiles</taxon>
        <taxon>Ochrophyta</taxon>
        <taxon>Bacillariophyta</taxon>
        <taxon>Coscinodiscophyceae</taxon>
        <taxon>Chaetocerotophycidae</taxon>
        <taxon>Chaetocerotales</taxon>
        <taxon>Chaetocerotaceae</taxon>
        <taxon>Chaetoceros</taxon>
    </lineage>
</organism>
<protein>
    <recommendedName>
        <fullName evidence="1">Exocyst complex component Sec8</fullName>
    </recommendedName>
</protein>
<evidence type="ECO:0000313" key="4">
    <source>
        <dbReference type="Proteomes" id="UP001054902"/>
    </source>
</evidence>
<dbReference type="PANTHER" id="PTHR14146:SF0">
    <property type="entry name" value="EXOCYST COMPLEX COMPONENT 4"/>
    <property type="match status" value="1"/>
</dbReference>
<keyword evidence="1" id="KW-0268">Exocytosis</keyword>
<dbReference type="GO" id="GO:0015031">
    <property type="term" value="P:protein transport"/>
    <property type="evidence" value="ECO:0007669"/>
    <property type="project" value="UniProtKB-KW"/>
</dbReference>
<evidence type="ECO:0000256" key="2">
    <source>
        <dbReference type="SAM" id="MobiDB-lite"/>
    </source>
</evidence>